<reference evidence="2" key="1">
    <citation type="submission" date="2021-02" db="EMBL/GenBank/DDBJ databases">
        <title>First Annotated Genome of the Yellow-green Alga Tribonema minus.</title>
        <authorList>
            <person name="Mahan K.M."/>
        </authorList>
    </citation>
    <scope>NUCLEOTIDE SEQUENCE</scope>
    <source>
        <strain evidence="2">UTEX B ZZ1240</strain>
    </source>
</reference>
<dbReference type="AlphaFoldDB" id="A0A835Z457"/>
<accession>A0A835Z457</accession>
<evidence type="ECO:0000313" key="2">
    <source>
        <dbReference type="EMBL" id="KAG5184685.1"/>
    </source>
</evidence>
<organism evidence="2 3">
    <name type="scientific">Tribonema minus</name>
    <dbReference type="NCBI Taxonomy" id="303371"/>
    <lineage>
        <taxon>Eukaryota</taxon>
        <taxon>Sar</taxon>
        <taxon>Stramenopiles</taxon>
        <taxon>Ochrophyta</taxon>
        <taxon>PX clade</taxon>
        <taxon>Xanthophyceae</taxon>
        <taxon>Tribonematales</taxon>
        <taxon>Tribonemataceae</taxon>
        <taxon>Tribonema</taxon>
    </lineage>
</organism>
<feature type="compositionally biased region" description="Polar residues" evidence="1">
    <location>
        <begin position="131"/>
        <end position="154"/>
    </location>
</feature>
<dbReference type="Proteomes" id="UP000664859">
    <property type="component" value="Unassembled WGS sequence"/>
</dbReference>
<keyword evidence="3" id="KW-1185">Reference proteome</keyword>
<evidence type="ECO:0000313" key="3">
    <source>
        <dbReference type="Proteomes" id="UP000664859"/>
    </source>
</evidence>
<comment type="caution">
    <text evidence="2">The sequence shown here is derived from an EMBL/GenBank/DDBJ whole genome shotgun (WGS) entry which is preliminary data.</text>
</comment>
<proteinExistence type="predicted"/>
<gene>
    <name evidence="2" type="ORF">JKP88DRAFT_244680</name>
</gene>
<feature type="region of interest" description="Disordered" evidence="1">
    <location>
        <begin position="124"/>
        <end position="154"/>
    </location>
</feature>
<evidence type="ECO:0000256" key="1">
    <source>
        <dbReference type="SAM" id="MobiDB-lite"/>
    </source>
</evidence>
<dbReference type="EMBL" id="JAFCMP010000157">
    <property type="protein sequence ID" value="KAG5184685.1"/>
    <property type="molecule type" value="Genomic_DNA"/>
</dbReference>
<protein>
    <submittedName>
        <fullName evidence="2">Uncharacterized protein</fullName>
    </submittedName>
</protein>
<name>A0A835Z457_9STRA</name>
<sequence length="672" mass="70044">MSKKVLYRKKKKAVKRKKTVFLKHKSVSRSQITKVNVRVGGAAAPATAPVVVSSGGGGSGGGSGGGGATDLMTLSLLPFLIPPQPPAPVTTAPAPEPPGVSLRDMQAEDADTFVLPDYPTVNSAERGVQATPLTDASASQTLNPATDASASQTDALSTAAVASQTRPPSMNAVGTQVQQSLTARRMTHTGAQTSRPMTLNDGSTAPMLALEAPMQLVVYQDAGDGATPDTVNFDTAAAVPSPPPAKDPAEVAAAAAAALEAMRAAVPTVPAVAPLPEFNAVVAMGPAPDAVPFTAPPRPKSKRVLTKVFHHLYHQGRTHGDATLIAAANAATDALKGDSPDMMALTMESLRLIKQAKELEVARQAFGMQEKAAADKEQKRKPPKTYIVNGTKTRAKARAESERTRRAAKHASNFFVTNGGTSITTAEIETRIARGDRPTMEAPPDKRAKLALSVAQDAKRGTKPVLTRDTWKTMKRYTDQNVGNVAGNLAVGGAGFSTSDYAIGINGNTLWFNAHPAAKFSFCSGGTEVMAISNTGAITGGDLGGLLARYLLPSSQTYVNVSASTRYDVASSTIQALGSNILVEADINYQTSGTGNAGLSFQWQSKKSAVYVASTMTTWGVCSYGPGYTTLSFNAVLAVTTGQIYTLAMVVSPTTNVIATGTMNNIRISHFV</sequence>